<evidence type="ECO:0000313" key="5">
    <source>
        <dbReference type="Proteomes" id="UP000199140"/>
    </source>
</evidence>
<reference evidence="2 4" key="1">
    <citation type="submission" date="2016-04" db="EMBL/GenBank/DDBJ databases">
        <title>Complete genome sequencing and analysis of CBMB27, Methylobacterium phyllosphaerae isolated from leaf tissues of rice (Oryza sativa L.).</title>
        <authorList>
            <person name="Lee Y."/>
            <person name="Hwangbo K."/>
            <person name="Chung H."/>
            <person name="Yoo J."/>
            <person name="Kim K.Y."/>
            <person name="Sa T.M."/>
            <person name="Um Y."/>
            <person name="Madhaiyan M."/>
        </authorList>
    </citation>
    <scope>NUCLEOTIDE SEQUENCE [LARGE SCALE GENOMIC DNA]</scope>
    <source>
        <strain evidence="2 4">CBMB27</strain>
    </source>
</reference>
<dbReference type="EMBL" id="FOPK01000013">
    <property type="protein sequence ID" value="SFH08422.1"/>
    <property type="molecule type" value="Genomic_DNA"/>
</dbReference>
<dbReference type="AlphaFoldDB" id="A0AAE8HT58"/>
<name>A0AAE8HT58_9HYPH</name>
<evidence type="ECO:0000313" key="4">
    <source>
        <dbReference type="Proteomes" id="UP000185487"/>
    </source>
</evidence>
<keyword evidence="1" id="KW-0812">Transmembrane</keyword>
<keyword evidence="1" id="KW-1133">Transmembrane helix</keyword>
<dbReference type="EMBL" id="CP015367">
    <property type="protein sequence ID" value="APT33897.1"/>
    <property type="molecule type" value="Genomic_DNA"/>
</dbReference>
<reference evidence="3 5" key="2">
    <citation type="submission" date="2016-10" db="EMBL/GenBank/DDBJ databases">
        <authorList>
            <person name="Varghese N."/>
            <person name="Submissions S."/>
        </authorList>
    </citation>
    <scope>NUCLEOTIDE SEQUENCE [LARGE SCALE GENOMIC DNA]</scope>
    <source>
        <strain evidence="3 5">CBMB27</strain>
    </source>
</reference>
<dbReference type="Proteomes" id="UP000199140">
    <property type="component" value="Unassembled WGS sequence"/>
</dbReference>
<dbReference type="Proteomes" id="UP000185487">
    <property type="component" value="Chromosome"/>
</dbReference>
<proteinExistence type="predicted"/>
<evidence type="ECO:0008006" key="6">
    <source>
        <dbReference type="Google" id="ProtNLM"/>
    </source>
</evidence>
<keyword evidence="4" id="KW-1185">Reference proteome</keyword>
<evidence type="ECO:0000313" key="2">
    <source>
        <dbReference type="EMBL" id="APT33897.1"/>
    </source>
</evidence>
<protein>
    <recommendedName>
        <fullName evidence="6">Bacteriocin</fullName>
    </recommendedName>
</protein>
<evidence type="ECO:0000313" key="3">
    <source>
        <dbReference type="EMBL" id="SFH08422.1"/>
    </source>
</evidence>
<dbReference type="KEGG" id="mphy:MCBMB27_04606"/>
<accession>A0AAE8HT58</accession>
<keyword evidence="1" id="KW-0472">Membrane</keyword>
<feature type="transmembrane region" description="Helical" evidence="1">
    <location>
        <begin position="27"/>
        <end position="46"/>
    </location>
</feature>
<feature type="transmembrane region" description="Helical" evidence="1">
    <location>
        <begin position="53"/>
        <end position="72"/>
    </location>
</feature>
<organism evidence="3 5">
    <name type="scientific">Methylobacterium phyllosphaerae</name>
    <dbReference type="NCBI Taxonomy" id="418223"/>
    <lineage>
        <taxon>Bacteria</taxon>
        <taxon>Pseudomonadati</taxon>
        <taxon>Pseudomonadota</taxon>
        <taxon>Alphaproteobacteria</taxon>
        <taxon>Hyphomicrobiales</taxon>
        <taxon>Methylobacteriaceae</taxon>
        <taxon>Methylobacterium</taxon>
    </lineage>
</organism>
<gene>
    <name evidence="2" type="ORF">MCBMB27_04606</name>
    <name evidence="3" type="ORF">SAMN05192567_113165</name>
</gene>
<sequence>MMKNVPEIRELTDEEIDCVAGGVSDDALYGAAIGLAVASVGALIAVPTMGTSTTLCVWGASLASSALAYNIAAQ</sequence>
<evidence type="ECO:0000256" key="1">
    <source>
        <dbReference type="SAM" id="Phobius"/>
    </source>
</evidence>